<dbReference type="RefSeq" id="WP_381345644.1">
    <property type="nucleotide sequence ID" value="NZ_JBHMCY010000018.1"/>
</dbReference>
<dbReference type="Pfam" id="PF00440">
    <property type="entry name" value="TetR_N"/>
    <property type="match status" value="1"/>
</dbReference>
<sequence>MKDTDPTVPHGLAPRKTPVQTRSGATVEAIFEATIQVLLADGATRLTTTRVTERAGVSVGTLYQYFPNKQALLFAMLERHFDEVVHRFEELADTVERVCADGPGQPIVQLAESLADAYVSVKVARPDRTMAMYQVAGAIDRGNLAIGLYERLKSATVRVLAHASDASFSNVGPVVFTLLSTVSGLVRATFENPAAGSEGVARLRDEAALVARAYLTAAADRT</sequence>
<dbReference type="Gene3D" id="1.10.357.10">
    <property type="entry name" value="Tetracycline Repressor, domain 2"/>
    <property type="match status" value="1"/>
</dbReference>
<feature type="DNA-binding region" description="H-T-H motif" evidence="4">
    <location>
        <begin position="47"/>
        <end position="66"/>
    </location>
</feature>
<dbReference type="InterPro" id="IPR009057">
    <property type="entry name" value="Homeodomain-like_sf"/>
</dbReference>
<dbReference type="InterPro" id="IPR050109">
    <property type="entry name" value="HTH-type_TetR-like_transc_reg"/>
</dbReference>
<gene>
    <name evidence="7" type="ORF">ACFF45_12315</name>
</gene>
<evidence type="ECO:0000256" key="4">
    <source>
        <dbReference type="PROSITE-ProRule" id="PRU00335"/>
    </source>
</evidence>
<dbReference type="Proteomes" id="UP001589709">
    <property type="component" value="Unassembled WGS sequence"/>
</dbReference>
<evidence type="ECO:0000313" key="8">
    <source>
        <dbReference type="Proteomes" id="UP001589709"/>
    </source>
</evidence>
<accession>A0ABV5MZL0</accession>
<organism evidence="7 8">
    <name type="scientific">Streptomyces cinereospinus</name>
    <dbReference type="NCBI Taxonomy" id="285561"/>
    <lineage>
        <taxon>Bacteria</taxon>
        <taxon>Bacillati</taxon>
        <taxon>Actinomycetota</taxon>
        <taxon>Actinomycetes</taxon>
        <taxon>Kitasatosporales</taxon>
        <taxon>Streptomycetaceae</taxon>
        <taxon>Streptomyces</taxon>
    </lineage>
</organism>
<dbReference type="PROSITE" id="PS50977">
    <property type="entry name" value="HTH_TETR_2"/>
    <property type="match status" value="1"/>
</dbReference>
<dbReference type="PANTHER" id="PTHR30055">
    <property type="entry name" value="HTH-TYPE TRANSCRIPTIONAL REGULATOR RUTR"/>
    <property type="match status" value="1"/>
</dbReference>
<keyword evidence="1" id="KW-0805">Transcription regulation</keyword>
<evidence type="ECO:0000313" key="7">
    <source>
        <dbReference type="EMBL" id="MFB9463468.1"/>
    </source>
</evidence>
<keyword evidence="2 4" id="KW-0238">DNA-binding</keyword>
<evidence type="ECO:0000256" key="3">
    <source>
        <dbReference type="ARBA" id="ARBA00023163"/>
    </source>
</evidence>
<name>A0ABV5MZL0_9ACTN</name>
<reference evidence="7 8" key="1">
    <citation type="submission" date="2024-09" db="EMBL/GenBank/DDBJ databases">
        <authorList>
            <person name="Sun Q."/>
            <person name="Mori K."/>
        </authorList>
    </citation>
    <scope>NUCLEOTIDE SEQUENCE [LARGE SCALE GENOMIC DNA]</scope>
    <source>
        <strain evidence="7 8">JCM 6917</strain>
    </source>
</reference>
<evidence type="ECO:0000259" key="6">
    <source>
        <dbReference type="PROSITE" id="PS50977"/>
    </source>
</evidence>
<comment type="caution">
    <text evidence="7">The sequence shown here is derived from an EMBL/GenBank/DDBJ whole genome shotgun (WGS) entry which is preliminary data.</text>
</comment>
<feature type="region of interest" description="Disordered" evidence="5">
    <location>
        <begin position="1"/>
        <end position="21"/>
    </location>
</feature>
<dbReference type="InterPro" id="IPR001647">
    <property type="entry name" value="HTH_TetR"/>
</dbReference>
<keyword evidence="3" id="KW-0804">Transcription</keyword>
<protein>
    <submittedName>
        <fullName evidence="7">TetR/AcrR family transcriptional regulator</fullName>
    </submittedName>
</protein>
<proteinExistence type="predicted"/>
<dbReference type="PANTHER" id="PTHR30055:SF234">
    <property type="entry name" value="HTH-TYPE TRANSCRIPTIONAL REGULATOR BETI"/>
    <property type="match status" value="1"/>
</dbReference>
<dbReference type="SUPFAM" id="SSF46689">
    <property type="entry name" value="Homeodomain-like"/>
    <property type="match status" value="1"/>
</dbReference>
<dbReference type="EMBL" id="JBHMCY010000018">
    <property type="protein sequence ID" value="MFB9463468.1"/>
    <property type="molecule type" value="Genomic_DNA"/>
</dbReference>
<dbReference type="InterPro" id="IPR041669">
    <property type="entry name" value="TetR_C_15"/>
</dbReference>
<dbReference type="PRINTS" id="PR00455">
    <property type="entry name" value="HTHTETR"/>
</dbReference>
<dbReference type="Pfam" id="PF17918">
    <property type="entry name" value="TetR_C_15"/>
    <property type="match status" value="1"/>
</dbReference>
<evidence type="ECO:0000256" key="5">
    <source>
        <dbReference type="SAM" id="MobiDB-lite"/>
    </source>
</evidence>
<feature type="domain" description="HTH tetR-type" evidence="6">
    <location>
        <begin position="24"/>
        <end position="84"/>
    </location>
</feature>
<evidence type="ECO:0000256" key="1">
    <source>
        <dbReference type="ARBA" id="ARBA00023015"/>
    </source>
</evidence>
<evidence type="ECO:0000256" key="2">
    <source>
        <dbReference type="ARBA" id="ARBA00023125"/>
    </source>
</evidence>
<keyword evidence="8" id="KW-1185">Reference proteome</keyword>